<evidence type="ECO:0000313" key="2">
    <source>
        <dbReference type="Proteomes" id="UP001345827"/>
    </source>
</evidence>
<dbReference type="AlphaFoldDB" id="A0AAV9QAD1"/>
<dbReference type="Proteomes" id="UP001345827">
    <property type="component" value="Unassembled WGS sequence"/>
</dbReference>
<name>A0AAV9QAD1_9PEZI</name>
<dbReference type="EMBL" id="JAXLQG010000005">
    <property type="protein sequence ID" value="KAK5539579.1"/>
    <property type="molecule type" value="Genomic_DNA"/>
</dbReference>
<keyword evidence="2" id="KW-1185">Reference proteome</keyword>
<accession>A0AAV9QAD1</accession>
<protein>
    <recommendedName>
        <fullName evidence="3">Nudix hydrolase domain-containing protein</fullName>
    </recommendedName>
</protein>
<sequence>MHSTYGRVELYDNPGTIEVQWCTRNKINPSHAKEFQHSSCSSEYQVVAVAALSQKIEHYTVFLKVEGAWIYFDNLQDYPVVRDPFTQGSDNLVETESIRRESKETGLEFEEIVASNEGTTDTVKASCDPGSALPQSMDGKDALAIFRSQSIALVNLLNLQVHKANPQPWFLAEDENLQIMRAVWQKNHVGKEAISEPTDLSNCDAFQICGKKRVFSMPHRDHHGVITTIFCDDGGTKRG</sequence>
<comment type="caution">
    <text evidence="1">The sequence shown here is derived from an EMBL/GenBank/DDBJ whole genome shotgun (WGS) entry which is preliminary data.</text>
</comment>
<evidence type="ECO:0000313" key="1">
    <source>
        <dbReference type="EMBL" id="KAK5539579.1"/>
    </source>
</evidence>
<reference evidence="1 2" key="1">
    <citation type="submission" date="2023-06" db="EMBL/GenBank/DDBJ databases">
        <title>Black Yeasts Isolated from many extreme environments.</title>
        <authorList>
            <person name="Coleine C."/>
            <person name="Stajich J.E."/>
            <person name="Selbmann L."/>
        </authorList>
    </citation>
    <scope>NUCLEOTIDE SEQUENCE [LARGE SCALE GENOMIC DNA]</scope>
    <source>
        <strain evidence="1 2">CCFEE 5887</strain>
    </source>
</reference>
<proteinExistence type="predicted"/>
<organism evidence="1 2">
    <name type="scientific">Vermiconidia calcicola</name>
    <dbReference type="NCBI Taxonomy" id="1690605"/>
    <lineage>
        <taxon>Eukaryota</taxon>
        <taxon>Fungi</taxon>
        <taxon>Dikarya</taxon>
        <taxon>Ascomycota</taxon>
        <taxon>Pezizomycotina</taxon>
        <taxon>Dothideomycetes</taxon>
        <taxon>Dothideomycetidae</taxon>
        <taxon>Mycosphaerellales</taxon>
        <taxon>Extremaceae</taxon>
        <taxon>Vermiconidia</taxon>
    </lineage>
</organism>
<gene>
    <name evidence="1" type="ORF">LTR25_003282</name>
</gene>
<evidence type="ECO:0008006" key="3">
    <source>
        <dbReference type="Google" id="ProtNLM"/>
    </source>
</evidence>